<evidence type="ECO:0000313" key="2">
    <source>
        <dbReference type="Proteomes" id="UP000278152"/>
    </source>
</evidence>
<organism evidence="1 2">
    <name type="scientific">Microcystis viridis NIES-102</name>
    <dbReference type="NCBI Taxonomy" id="213615"/>
    <lineage>
        <taxon>Bacteria</taxon>
        <taxon>Bacillati</taxon>
        <taxon>Cyanobacteriota</taxon>
        <taxon>Cyanophyceae</taxon>
        <taxon>Oscillatoriophycideae</taxon>
        <taxon>Chroococcales</taxon>
        <taxon>Microcystaceae</taxon>
        <taxon>Microcystis</taxon>
    </lineage>
</organism>
<dbReference type="KEGG" id="mvz:myaer102_26730"/>
<dbReference type="Proteomes" id="UP000278152">
    <property type="component" value="Chromosome"/>
</dbReference>
<dbReference type="GeneID" id="66705804"/>
<dbReference type="EMBL" id="AP019314">
    <property type="protein sequence ID" value="BBH40124.1"/>
    <property type="molecule type" value="Genomic_DNA"/>
</dbReference>
<gene>
    <name evidence="1" type="ORF">myaer102_26730</name>
</gene>
<evidence type="ECO:0000313" key="1">
    <source>
        <dbReference type="EMBL" id="BBH40124.1"/>
    </source>
</evidence>
<dbReference type="AlphaFoldDB" id="A0A3G9K0Q7"/>
<name>A0A3G9K0Q7_MICVR</name>
<accession>A0A3G9K0Q7</accession>
<reference evidence="1 2" key="1">
    <citation type="submission" date="2018-11" db="EMBL/GenBank/DDBJ databases">
        <title>Complete genome sequence of Microcystis aeruginosa NIES-102.</title>
        <authorList>
            <person name="Yamaguchi H."/>
            <person name="Suzuki S."/>
            <person name="Kawachi M."/>
        </authorList>
    </citation>
    <scope>NUCLEOTIDE SEQUENCE [LARGE SCALE GENOMIC DNA]</scope>
    <source>
        <strain evidence="1 2">NIES-102</strain>
    </source>
</reference>
<dbReference type="RefSeq" id="WP_061430896.1">
    <property type="nucleotide sequence ID" value="NZ_AP019314.1"/>
</dbReference>
<sequence>MNIPQQLLGVILGLTLLSPTFAIAQTSSWRLVATDHSGNQWYLGEVERIHTNHDNHHAARVKVILSNGDVTEIALGIDCENRTIINGKVLIQSLGPELLQHLRDQNTFAEAMINAVCKDKRNSGNSR</sequence>
<proteinExistence type="predicted"/>
<protein>
    <submittedName>
        <fullName evidence="1">Uncharacterized protein</fullName>
    </submittedName>
</protein>